<dbReference type="Gene3D" id="3.50.7.10">
    <property type="entry name" value="GroEL"/>
    <property type="match status" value="1"/>
</dbReference>
<dbReference type="NCBIfam" id="TIGR02342">
    <property type="entry name" value="chap_CCT_delta"/>
    <property type="match status" value="1"/>
</dbReference>
<evidence type="ECO:0000256" key="8">
    <source>
        <dbReference type="ARBA" id="ARBA00049360"/>
    </source>
</evidence>
<dbReference type="Gene3D" id="3.30.260.10">
    <property type="entry name" value="TCP-1-like chaperonin intermediate domain"/>
    <property type="match status" value="1"/>
</dbReference>
<dbReference type="RefSeq" id="XP_044310086.1">
    <property type="nucleotide sequence ID" value="XM_044454151.1"/>
</dbReference>
<dbReference type="InterPro" id="IPR027409">
    <property type="entry name" value="GroEL-like_apical_dom_sf"/>
</dbReference>
<dbReference type="PROSITE" id="PS00751">
    <property type="entry name" value="TCP1_2"/>
    <property type="match status" value="1"/>
</dbReference>
<evidence type="ECO:0000313" key="13">
    <source>
        <dbReference type="Proteomes" id="UP000694545"/>
    </source>
</evidence>
<evidence type="ECO:0000256" key="5">
    <source>
        <dbReference type="ARBA" id="ARBA00022741"/>
    </source>
</evidence>
<dbReference type="KEGG" id="vko:123035709"/>
<dbReference type="InterPro" id="IPR054827">
    <property type="entry name" value="thermosome_alpha"/>
</dbReference>
<dbReference type="InterPro" id="IPR053374">
    <property type="entry name" value="TCP-1_chaperonin"/>
</dbReference>
<dbReference type="GO" id="GO:0016887">
    <property type="term" value="F:ATP hydrolysis activity"/>
    <property type="evidence" value="ECO:0007669"/>
    <property type="project" value="InterPro"/>
</dbReference>
<evidence type="ECO:0000256" key="6">
    <source>
        <dbReference type="ARBA" id="ARBA00022840"/>
    </source>
</evidence>
<dbReference type="SUPFAM" id="SSF54849">
    <property type="entry name" value="GroEL-intermediate domain like"/>
    <property type="match status" value="1"/>
</dbReference>
<comment type="subcellular location">
    <subcellularLocation>
        <location evidence="1">Cytoplasm</location>
    </subcellularLocation>
</comment>
<comment type="catalytic activity">
    <reaction evidence="8">
        <text>ATP + H2O = ADP + phosphate + H(+)</text>
        <dbReference type="Rhea" id="RHEA:13065"/>
        <dbReference type="ChEBI" id="CHEBI:15377"/>
        <dbReference type="ChEBI" id="CHEBI:15378"/>
        <dbReference type="ChEBI" id="CHEBI:30616"/>
        <dbReference type="ChEBI" id="CHEBI:43474"/>
        <dbReference type="ChEBI" id="CHEBI:456216"/>
    </reaction>
</comment>
<feature type="compositionally biased region" description="Low complexity" evidence="11">
    <location>
        <begin position="17"/>
        <end position="27"/>
    </location>
</feature>
<dbReference type="GO" id="GO:0051082">
    <property type="term" value="F:unfolded protein binding"/>
    <property type="evidence" value="ECO:0007669"/>
    <property type="project" value="InterPro"/>
</dbReference>
<dbReference type="PRINTS" id="PR00304">
    <property type="entry name" value="TCOMPLEXTCP1"/>
</dbReference>
<dbReference type="PANTHER" id="PTHR11353">
    <property type="entry name" value="CHAPERONIN"/>
    <property type="match status" value="1"/>
</dbReference>
<evidence type="ECO:0000256" key="4">
    <source>
        <dbReference type="ARBA" id="ARBA00022490"/>
    </source>
</evidence>
<evidence type="ECO:0000256" key="7">
    <source>
        <dbReference type="ARBA" id="ARBA00023186"/>
    </source>
</evidence>
<dbReference type="NCBIfam" id="NF041083">
    <property type="entry name" value="thermosome_beta"/>
    <property type="match status" value="1"/>
</dbReference>
<proteinExistence type="inferred from homology"/>
<dbReference type="GeneID" id="123035709"/>
<keyword evidence="5 9" id="KW-0547">Nucleotide-binding</keyword>
<dbReference type="PROSITE" id="PS00750">
    <property type="entry name" value="TCP1_1"/>
    <property type="match status" value="1"/>
</dbReference>
<comment type="similarity">
    <text evidence="2 9">Belongs to the TCP-1 chaperonin family.</text>
</comment>
<sequence>MPENASTKGALMSAAAGNRSSGGNHRGSYQDRDKPAQIRFSNISAGKAVADAVRTSLGPKGMDKMIQDGKGDVTITNDGATILKQMQVLHPAAKMLVELSKAQDIEAGDGTTSVVVIAGSLLDACSRLLQKGIHPTIISESFQKALDKGVEVLTSMGQPVELSDRETLLNSATTALNSKVVSQYSSLLSPMSVEAVMKVIDPSTATGVDLRDIKIVKKLGGTIDDCELVEGLVLTQKVASTGVTRVEKAKIGLIQFCLSAPKTDMDNQIVVSDYTQMDRVLREERAYILNLIKQIKKAGCNVLLIQKSILRDALSDLALHFLNKMKIMVIKDIEREDIEFICKTIGTKPVAHIDQFTGDMLGSAELAEEVNLNGSGKLVKITGCASPSKTVTIVVRGSNKLVIEEAERSIHDALCVIRCLVKKRALIAGGGAPEIELALRLNEFSRTLSGMESYCVRAYGEAMEIIPSTLAENAGLNPISTVTELRNRHAQGEKTAGINVRKGGISNILEELVVQPLLVSISALTLATETVRSILKIDDVVNTR</sequence>
<keyword evidence="6 9" id="KW-0067">ATP-binding</keyword>
<dbReference type="Pfam" id="PF00118">
    <property type="entry name" value="Cpn60_TCP1"/>
    <property type="match status" value="1"/>
</dbReference>
<name>A0A8D2KVM9_VARKO</name>
<dbReference type="GO" id="GO:0005524">
    <property type="term" value="F:ATP binding"/>
    <property type="evidence" value="ECO:0007669"/>
    <property type="project" value="UniProtKB-KW"/>
</dbReference>
<dbReference type="AlphaFoldDB" id="A0A8D2KVM9"/>
<dbReference type="Ensembl" id="ENSVKKT00000011732.1">
    <property type="protein sequence ID" value="ENSVKKP00000011459.1"/>
    <property type="gene ID" value="ENSVKKG00000007991.1"/>
</dbReference>
<gene>
    <name evidence="12" type="primary">CCT4</name>
</gene>
<evidence type="ECO:0000256" key="2">
    <source>
        <dbReference type="ARBA" id="ARBA00008020"/>
    </source>
</evidence>
<dbReference type="InterPro" id="IPR027410">
    <property type="entry name" value="TCP-1-like_intermed_sf"/>
</dbReference>
<dbReference type="Proteomes" id="UP000694545">
    <property type="component" value="Unplaced"/>
</dbReference>
<dbReference type="InterPro" id="IPR002423">
    <property type="entry name" value="Cpn60/GroEL/TCP-1"/>
</dbReference>
<keyword evidence="13" id="KW-1185">Reference proteome</keyword>
<dbReference type="SUPFAM" id="SSF52029">
    <property type="entry name" value="GroEL apical domain-like"/>
    <property type="match status" value="1"/>
</dbReference>
<organism evidence="12 13">
    <name type="scientific">Varanus komodoensis</name>
    <name type="common">Komodo dragon</name>
    <dbReference type="NCBI Taxonomy" id="61221"/>
    <lineage>
        <taxon>Eukaryota</taxon>
        <taxon>Metazoa</taxon>
        <taxon>Chordata</taxon>
        <taxon>Craniata</taxon>
        <taxon>Vertebrata</taxon>
        <taxon>Euteleostomi</taxon>
        <taxon>Lepidosauria</taxon>
        <taxon>Squamata</taxon>
        <taxon>Bifurcata</taxon>
        <taxon>Unidentata</taxon>
        <taxon>Episquamata</taxon>
        <taxon>Toxicofera</taxon>
        <taxon>Anguimorpha</taxon>
        <taxon>Paleoanguimorpha</taxon>
        <taxon>Varanoidea</taxon>
        <taxon>Varanidae</taxon>
        <taxon>Varanus</taxon>
    </lineage>
</organism>
<dbReference type="GO" id="GO:0005832">
    <property type="term" value="C:chaperonin-containing T-complex"/>
    <property type="evidence" value="ECO:0007669"/>
    <property type="project" value="UniProtKB-ARBA"/>
</dbReference>
<protein>
    <recommendedName>
        <fullName evidence="3 10">T-complex protein 1 subunit delta</fullName>
    </recommendedName>
</protein>
<evidence type="ECO:0000313" key="12">
    <source>
        <dbReference type="Ensembl" id="ENSVKKP00000011459.1"/>
    </source>
</evidence>
<evidence type="ECO:0000256" key="1">
    <source>
        <dbReference type="ARBA" id="ARBA00004496"/>
    </source>
</evidence>
<dbReference type="InterPro" id="IPR017998">
    <property type="entry name" value="Chaperone_TCP-1"/>
</dbReference>
<dbReference type="NCBIfam" id="NF041082">
    <property type="entry name" value="thermosome_alpha"/>
    <property type="match status" value="1"/>
</dbReference>
<keyword evidence="7 9" id="KW-0143">Chaperone</keyword>
<dbReference type="PROSITE" id="PS00995">
    <property type="entry name" value="TCP1_3"/>
    <property type="match status" value="1"/>
</dbReference>
<accession>A0A8D2KVM9</accession>
<keyword evidence="4" id="KW-0963">Cytoplasm</keyword>
<evidence type="ECO:0000256" key="3">
    <source>
        <dbReference type="ARBA" id="ARBA00016107"/>
    </source>
</evidence>
<dbReference type="CTD" id="10575"/>
<dbReference type="Gene3D" id="1.10.560.10">
    <property type="entry name" value="GroEL-like equatorial domain"/>
    <property type="match status" value="1"/>
</dbReference>
<dbReference type="CDD" id="cd03338">
    <property type="entry name" value="TCP1_delta"/>
    <property type="match status" value="1"/>
</dbReference>
<dbReference type="InterPro" id="IPR002194">
    <property type="entry name" value="Chaperonin_TCP-1_CS"/>
</dbReference>
<evidence type="ECO:0000256" key="9">
    <source>
        <dbReference type="RuleBase" id="RU004187"/>
    </source>
</evidence>
<dbReference type="SUPFAM" id="SSF48592">
    <property type="entry name" value="GroEL equatorial domain-like"/>
    <property type="match status" value="1"/>
</dbReference>
<dbReference type="InterPro" id="IPR012717">
    <property type="entry name" value="Chap_CCT_delta"/>
</dbReference>
<dbReference type="OrthoDB" id="275057at2759"/>
<reference evidence="12" key="1">
    <citation type="submission" date="2025-08" db="UniProtKB">
        <authorList>
            <consortium name="Ensembl"/>
        </authorList>
    </citation>
    <scope>IDENTIFICATION</scope>
</reference>
<evidence type="ECO:0000256" key="11">
    <source>
        <dbReference type="SAM" id="MobiDB-lite"/>
    </source>
</evidence>
<reference evidence="12" key="2">
    <citation type="submission" date="2025-09" db="UniProtKB">
        <authorList>
            <consortium name="Ensembl"/>
        </authorList>
    </citation>
    <scope>IDENTIFICATION</scope>
</reference>
<feature type="region of interest" description="Disordered" evidence="11">
    <location>
        <begin position="1"/>
        <end position="35"/>
    </location>
</feature>
<dbReference type="GO" id="GO:0140662">
    <property type="term" value="F:ATP-dependent protein folding chaperone"/>
    <property type="evidence" value="ECO:0007669"/>
    <property type="project" value="InterPro"/>
</dbReference>
<dbReference type="OMA" id="HPAANMI"/>
<evidence type="ECO:0000256" key="10">
    <source>
        <dbReference type="RuleBase" id="RU004192"/>
    </source>
</evidence>
<dbReference type="InterPro" id="IPR027413">
    <property type="entry name" value="GROEL-like_equatorial_sf"/>
</dbReference>
<dbReference type="FunFam" id="3.50.7.10:FF:000010">
    <property type="entry name" value="T-complex protein 1 subunit delta"/>
    <property type="match status" value="1"/>
</dbReference>